<dbReference type="InterPro" id="IPR052038">
    <property type="entry name" value="Type-VII_TA_antitoxin"/>
</dbReference>
<dbReference type="InterPro" id="IPR043519">
    <property type="entry name" value="NT_sf"/>
</dbReference>
<dbReference type="SUPFAM" id="SSF81301">
    <property type="entry name" value="Nucleotidyltransferase"/>
    <property type="match status" value="1"/>
</dbReference>
<dbReference type="AlphaFoldDB" id="A0AA86AJK0"/>
<gene>
    <name evidence="11" type="ORF">SMUL_0625</name>
</gene>
<evidence type="ECO:0000256" key="3">
    <source>
        <dbReference type="ARBA" id="ARBA00022679"/>
    </source>
</evidence>
<keyword evidence="5" id="KW-0479">Metal-binding</keyword>
<dbReference type="CDD" id="cd05403">
    <property type="entry name" value="NT_KNTase_like"/>
    <property type="match status" value="1"/>
</dbReference>
<keyword evidence="2" id="KW-1277">Toxin-antitoxin system</keyword>
<evidence type="ECO:0000256" key="1">
    <source>
        <dbReference type="ARBA" id="ARBA00001946"/>
    </source>
</evidence>
<evidence type="ECO:0000256" key="7">
    <source>
        <dbReference type="ARBA" id="ARBA00022840"/>
    </source>
</evidence>
<keyword evidence="3" id="KW-0808">Transferase</keyword>
<evidence type="ECO:0000256" key="6">
    <source>
        <dbReference type="ARBA" id="ARBA00022741"/>
    </source>
</evidence>
<evidence type="ECO:0000256" key="9">
    <source>
        <dbReference type="ARBA" id="ARBA00038276"/>
    </source>
</evidence>
<evidence type="ECO:0000259" key="10">
    <source>
        <dbReference type="Pfam" id="PF01909"/>
    </source>
</evidence>
<dbReference type="PANTHER" id="PTHR33571">
    <property type="entry name" value="SSL8005 PROTEIN"/>
    <property type="match status" value="1"/>
</dbReference>
<dbReference type="GO" id="GO:0005524">
    <property type="term" value="F:ATP binding"/>
    <property type="evidence" value="ECO:0007669"/>
    <property type="project" value="UniProtKB-KW"/>
</dbReference>
<proteinExistence type="inferred from homology"/>
<dbReference type="Gene3D" id="3.30.460.10">
    <property type="entry name" value="Beta Polymerase, domain 2"/>
    <property type="match status" value="1"/>
</dbReference>
<keyword evidence="8" id="KW-0460">Magnesium</keyword>
<evidence type="ECO:0000313" key="12">
    <source>
        <dbReference type="Proteomes" id="UP000019322"/>
    </source>
</evidence>
<keyword evidence="4" id="KW-0548">Nucleotidyltransferase</keyword>
<evidence type="ECO:0000256" key="5">
    <source>
        <dbReference type="ARBA" id="ARBA00022723"/>
    </source>
</evidence>
<name>A0AA86AJK0_SULMK</name>
<comment type="similarity">
    <text evidence="9">Belongs to the MntA antitoxin family.</text>
</comment>
<comment type="cofactor">
    <cofactor evidence="1">
        <name>Mg(2+)</name>
        <dbReference type="ChEBI" id="CHEBI:18420"/>
    </cofactor>
</comment>
<keyword evidence="6" id="KW-0547">Nucleotide-binding</keyword>
<evidence type="ECO:0000256" key="2">
    <source>
        <dbReference type="ARBA" id="ARBA00022649"/>
    </source>
</evidence>
<dbReference type="PANTHER" id="PTHR33571:SF14">
    <property type="entry name" value="PROTEIN ADENYLYLTRANSFERASE MJ0435-RELATED"/>
    <property type="match status" value="1"/>
</dbReference>
<evidence type="ECO:0000256" key="8">
    <source>
        <dbReference type="ARBA" id="ARBA00022842"/>
    </source>
</evidence>
<reference evidence="11 12" key="1">
    <citation type="journal article" date="2014" name="Environ. Microbiol.">
        <title>Insights into organohalide respiration and the versatile catabolism of Sulfurospirillum multivorans gained from comparative genomics and physiological studies.</title>
        <authorList>
            <person name="Goris T."/>
            <person name="Schubert T."/>
            <person name="Gadkari J."/>
            <person name="Wubet T."/>
            <person name="Tarkka M."/>
            <person name="Buscot F."/>
            <person name="Adrian L."/>
            <person name="Diekert G."/>
        </authorList>
    </citation>
    <scope>NUCLEOTIDE SEQUENCE [LARGE SCALE GENOMIC DNA]</scope>
    <source>
        <strain evidence="12">DM 12446 / JCM 15788 / NBRC 109480</strain>
    </source>
</reference>
<accession>A0AA86AJK0</accession>
<organism evidence="11 12">
    <name type="scientific">Sulfurospirillum multivorans (strain DM 12446 / JCM 15788 / NBRC 109480)</name>
    <dbReference type="NCBI Taxonomy" id="1150621"/>
    <lineage>
        <taxon>Bacteria</taxon>
        <taxon>Pseudomonadati</taxon>
        <taxon>Campylobacterota</taxon>
        <taxon>Epsilonproteobacteria</taxon>
        <taxon>Campylobacterales</taxon>
        <taxon>Sulfurospirillaceae</taxon>
        <taxon>Sulfurospirillum</taxon>
    </lineage>
</organism>
<dbReference type="Pfam" id="PF01909">
    <property type="entry name" value="NTP_transf_2"/>
    <property type="match status" value="1"/>
</dbReference>
<evidence type="ECO:0000256" key="4">
    <source>
        <dbReference type="ARBA" id="ARBA00022695"/>
    </source>
</evidence>
<dbReference type="EMBL" id="CP007201">
    <property type="protein sequence ID" value="AHJ11900.1"/>
    <property type="molecule type" value="Genomic_DNA"/>
</dbReference>
<keyword evidence="7" id="KW-0067">ATP-binding</keyword>
<dbReference type="RefSeq" id="WP_025343809.1">
    <property type="nucleotide sequence ID" value="NZ_CP007201.1"/>
</dbReference>
<evidence type="ECO:0000313" key="11">
    <source>
        <dbReference type="EMBL" id="AHJ11900.1"/>
    </source>
</evidence>
<protein>
    <submittedName>
        <fullName evidence="11">DNA polymerase, beta domain protein</fullName>
    </submittedName>
</protein>
<dbReference type="GO" id="GO:0016779">
    <property type="term" value="F:nucleotidyltransferase activity"/>
    <property type="evidence" value="ECO:0007669"/>
    <property type="project" value="UniProtKB-KW"/>
</dbReference>
<feature type="domain" description="Polymerase nucleotidyl transferase" evidence="10">
    <location>
        <begin position="12"/>
        <end position="97"/>
    </location>
</feature>
<dbReference type="Proteomes" id="UP000019322">
    <property type="component" value="Chromosome"/>
</dbReference>
<sequence>MDKKIILDYLAKNKEIFKEKYGVTKIGLFGSYVRNEQRDDSDIDIAVEMIEEKKTLRTFFGFKQEVELAFGKKVDLGIESTLKPIAKEYILKEIIYV</sequence>
<dbReference type="GO" id="GO:0046872">
    <property type="term" value="F:metal ion binding"/>
    <property type="evidence" value="ECO:0007669"/>
    <property type="project" value="UniProtKB-KW"/>
</dbReference>
<dbReference type="InterPro" id="IPR002934">
    <property type="entry name" value="Polymerase_NTP_transf_dom"/>
</dbReference>
<dbReference type="KEGG" id="smul:SMUL_0625"/>